<dbReference type="AlphaFoldDB" id="A0A543CDN4"/>
<sequence length="51" mass="5594">MCGLVHFITAADCRTFRLLLQPLLEHVLRTAAGRRHTGLAWHAIAAAGERA</sequence>
<name>A0A543CDN4_9ACTN</name>
<protein>
    <submittedName>
        <fullName evidence="1">Uncharacterized protein</fullName>
    </submittedName>
</protein>
<dbReference type="EMBL" id="VFOZ01000001">
    <property type="protein sequence ID" value="TQL95205.1"/>
    <property type="molecule type" value="Genomic_DNA"/>
</dbReference>
<proteinExistence type="predicted"/>
<organism evidence="1 2">
    <name type="scientific">Actinoallomurus bryophytorum</name>
    <dbReference type="NCBI Taxonomy" id="1490222"/>
    <lineage>
        <taxon>Bacteria</taxon>
        <taxon>Bacillati</taxon>
        <taxon>Actinomycetota</taxon>
        <taxon>Actinomycetes</taxon>
        <taxon>Streptosporangiales</taxon>
        <taxon>Thermomonosporaceae</taxon>
        <taxon>Actinoallomurus</taxon>
    </lineage>
</organism>
<accession>A0A543CDN4</accession>
<reference evidence="1 2" key="1">
    <citation type="submission" date="2019-06" db="EMBL/GenBank/DDBJ databases">
        <title>Sequencing the genomes of 1000 actinobacteria strains.</title>
        <authorList>
            <person name="Klenk H.-P."/>
        </authorList>
    </citation>
    <scope>NUCLEOTIDE SEQUENCE [LARGE SCALE GENOMIC DNA]</scope>
    <source>
        <strain evidence="1 2">DSM 102200</strain>
    </source>
</reference>
<evidence type="ECO:0000313" key="2">
    <source>
        <dbReference type="Proteomes" id="UP000316096"/>
    </source>
</evidence>
<keyword evidence="2" id="KW-1185">Reference proteome</keyword>
<dbReference type="Proteomes" id="UP000316096">
    <property type="component" value="Unassembled WGS sequence"/>
</dbReference>
<comment type="caution">
    <text evidence="1">The sequence shown here is derived from an EMBL/GenBank/DDBJ whole genome shotgun (WGS) entry which is preliminary data.</text>
</comment>
<gene>
    <name evidence="1" type="ORF">FB559_0703</name>
</gene>
<evidence type="ECO:0000313" key="1">
    <source>
        <dbReference type="EMBL" id="TQL95205.1"/>
    </source>
</evidence>